<proteinExistence type="predicted"/>
<name>H2EAB1_9VIRU</name>
<organism evidence="1">
    <name type="scientific">Megavirus courdo7</name>
    <dbReference type="NCBI Taxonomy" id="1128135"/>
    <lineage>
        <taxon>Viruses</taxon>
        <taxon>Varidnaviria</taxon>
        <taxon>Bamfordvirae</taxon>
        <taxon>Nucleocytoviricota</taxon>
        <taxon>Megaviricetes</taxon>
        <taxon>Imitervirales</taxon>
        <taxon>Mimiviridae</taxon>
        <taxon>Megamimivirinae</taxon>
        <taxon>Megavirus</taxon>
    </lineage>
</organism>
<reference evidence="1" key="1">
    <citation type="submission" date="2011-10" db="EMBL/GenBank/DDBJ databases">
        <title>Provirophages and transpovirons: unique mobilome of giant viruses.</title>
        <authorList>
            <person name="Desnues C."/>
            <person name="LaScola B."/>
            <person name="Yutin N."/>
            <person name="Fournous G."/>
            <person name="Koonin E."/>
            <person name="Raoult D."/>
        </authorList>
    </citation>
    <scope>NUCLEOTIDE SEQUENCE</scope>
    <source>
        <strain evidence="1">Mv13-c7</strain>
    </source>
</reference>
<evidence type="ECO:0000313" key="1">
    <source>
        <dbReference type="EMBL" id="AEX61334.1"/>
    </source>
</evidence>
<dbReference type="EMBL" id="JN885990">
    <property type="protein sequence ID" value="AEX61334.1"/>
    <property type="molecule type" value="Genomic_DNA"/>
</dbReference>
<protein>
    <submittedName>
        <fullName evidence="1">Uncharacterized protein</fullName>
    </submittedName>
</protein>
<accession>H2EAB1</accession>
<gene>
    <name evidence="1" type="ORF">c7_L268</name>
</gene>
<sequence>MNNTDDIECINFFQYQY</sequence>